<protein>
    <recommendedName>
        <fullName evidence="1">Amine oxidase domain-containing protein</fullName>
    </recommendedName>
</protein>
<dbReference type="NCBIfam" id="NF005560">
    <property type="entry name" value="PRK07233.1"/>
    <property type="match status" value="1"/>
</dbReference>
<dbReference type="InterPro" id="IPR036188">
    <property type="entry name" value="FAD/NAD-bd_sf"/>
</dbReference>
<evidence type="ECO:0000259" key="1">
    <source>
        <dbReference type="Pfam" id="PF01593"/>
    </source>
</evidence>
<evidence type="ECO:0000313" key="3">
    <source>
        <dbReference type="Proteomes" id="UP000229740"/>
    </source>
</evidence>
<accession>A0A2G6E5R0</accession>
<dbReference type="Proteomes" id="UP000229740">
    <property type="component" value="Unassembled WGS sequence"/>
</dbReference>
<comment type="caution">
    <text evidence="2">The sequence shown here is derived from an EMBL/GenBank/DDBJ whole genome shotgun (WGS) entry which is preliminary data.</text>
</comment>
<gene>
    <name evidence="2" type="ORF">CSB45_07680</name>
</gene>
<feature type="domain" description="Amine oxidase" evidence="1">
    <location>
        <begin position="13"/>
        <end position="414"/>
    </location>
</feature>
<dbReference type="PANTHER" id="PTHR42923">
    <property type="entry name" value="PROTOPORPHYRINOGEN OXIDASE"/>
    <property type="match status" value="1"/>
</dbReference>
<name>A0A2G6E5R0_9BACT</name>
<dbReference type="InterPro" id="IPR050464">
    <property type="entry name" value="Zeta_carotene_desat/Oxidored"/>
</dbReference>
<dbReference type="PANTHER" id="PTHR42923:SF46">
    <property type="entry name" value="AMINE OXIDASE"/>
    <property type="match status" value="1"/>
</dbReference>
<dbReference type="GO" id="GO:0016491">
    <property type="term" value="F:oxidoreductase activity"/>
    <property type="evidence" value="ECO:0007669"/>
    <property type="project" value="InterPro"/>
</dbReference>
<dbReference type="Gene3D" id="1.10.3110.10">
    <property type="entry name" value="protoporphyrinogen ix oxidase, domain 3"/>
    <property type="match status" value="1"/>
</dbReference>
<dbReference type="Gene3D" id="3.50.50.60">
    <property type="entry name" value="FAD/NAD(P)-binding domain"/>
    <property type="match status" value="1"/>
</dbReference>
<dbReference type="AlphaFoldDB" id="A0A2G6E5R0"/>
<dbReference type="EMBL" id="PDPS01000027">
    <property type="protein sequence ID" value="PID57395.1"/>
    <property type="molecule type" value="Genomic_DNA"/>
</dbReference>
<dbReference type="SUPFAM" id="SSF51905">
    <property type="entry name" value="FAD/NAD(P)-binding domain"/>
    <property type="match status" value="1"/>
</dbReference>
<sequence>MRHTRIDIIGAGISGMSSAYYLAKQLEATGEDSTIIHVWEKEKTLGGLAGSFRTENFTVEKFYHHIFRRDQDLQMLIRDVGLEDEIVWQPAATGAYYFRQPYRLSSPIDLLRFTPLPFVDRLRLGWMTVQAKSVKDWRKLDDISAKDYICRTAGQRVYNVVWAPLFHGKFGKHAERVSAAWLWSKLIDRGGSRNSQGHELLGYLQGSMGRMFEAIAQYLRDRGHQLHTGHAVERLIGREGVVTALETAEGRFATDVVLGCTQLPDLAELLPEQENVYQNALQTIDFLANVCLVLTLNRPLSEFYWTNVTETETPFVGIIEQSNWARKSDFNHKSLVYISAYVDGDDPRLAMEAEALIERYLPAVKKMFPHFSPAAVEHSAIWTAQYAQPIVHTGYRHSVPDIQTPISNLFVSSMAQIYPHDRQMSNGVALAKKAVASALHYLHP</sequence>
<proteinExistence type="predicted"/>
<dbReference type="Pfam" id="PF01593">
    <property type="entry name" value="Amino_oxidase"/>
    <property type="match status" value="1"/>
</dbReference>
<dbReference type="InterPro" id="IPR002937">
    <property type="entry name" value="Amino_oxidase"/>
</dbReference>
<evidence type="ECO:0000313" key="2">
    <source>
        <dbReference type="EMBL" id="PID57395.1"/>
    </source>
</evidence>
<reference evidence="2 3" key="1">
    <citation type="submission" date="2017-10" db="EMBL/GenBank/DDBJ databases">
        <title>Novel microbial diversity and functional potential in the marine mammal oral microbiome.</title>
        <authorList>
            <person name="Dudek N.K."/>
            <person name="Sun C.L."/>
            <person name="Burstein D."/>
            <person name="Kantor R.S."/>
            <person name="Aliaga Goltsman D.S."/>
            <person name="Bik E.M."/>
            <person name="Thomas B.C."/>
            <person name="Banfield J.F."/>
            <person name="Relman D.A."/>
        </authorList>
    </citation>
    <scope>NUCLEOTIDE SEQUENCE [LARGE SCALE GENOMIC DNA]</scope>
    <source>
        <strain evidence="2">DOLZORAL124_49_17</strain>
    </source>
</reference>
<dbReference type="Gene3D" id="3.90.660.20">
    <property type="entry name" value="Protoporphyrinogen oxidase, mitochondrial, domain 2"/>
    <property type="match status" value="1"/>
</dbReference>
<organism evidence="2 3">
    <name type="scientific">candidate division KSB3 bacterium</name>
    <dbReference type="NCBI Taxonomy" id="2044937"/>
    <lineage>
        <taxon>Bacteria</taxon>
        <taxon>candidate division KSB3</taxon>
    </lineage>
</organism>